<proteinExistence type="predicted"/>
<accession>A0A381P3X3</accession>
<feature type="non-terminal residue" evidence="1">
    <location>
        <position position="180"/>
    </location>
</feature>
<gene>
    <name evidence="1" type="ORF">METZ01_LOCUS13991</name>
</gene>
<dbReference type="AlphaFoldDB" id="A0A381P3X3"/>
<dbReference type="Gene3D" id="3.40.50.200">
    <property type="entry name" value="Peptidase S8/S53 domain"/>
    <property type="match status" value="1"/>
</dbReference>
<sequence length="180" mass="19954">MRYALVVLTLLLLAPVGTSFAEVAEDDIEPFENEAIMPTYSRAVQLAFARVSDIDSYDSTELSEAYSWLVVTWIPKEKHIATIGSPDESEEAPILRGAYIWTYRNPRNALESLGASLDAGEIESFSPLLEKVYSPRFTPNDPKFDEQWHLNNSGQTSGGVVGEDANVTGVWEKYNGYGVV</sequence>
<dbReference type="InterPro" id="IPR036852">
    <property type="entry name" value="Peptidase_S8/S53_dom_sf"/>
</dbReference>
<name>A0A381P3X3_9ZZZZ</name>
<organism evidence="1">
    <name type="scientific">marine metagenome</name>
    <dbReference type="NCBI Taxonomy" id="408172"/>
    <lineage>
        <taxon>unclassified sequences</taxon>
        <taxon>metagenomes</taxon>
        <taxon>ecological metagenomes</taxon>
    </lineage>
</organism>
<evidence type="ECO:0000313" key="1">
    <source>
        <dbReference type="EMBL" id="SUZ61137.1"/>
    </source>
</evidence>
<dbReference type="GO" id="GO:0004252">
    <property type="term" value="F:serine-type endopeptidase activity"/>
    <property type="evidence" value="ECO:0007669"/>
    <property type="project" value="InterPro"/>
</dbReference>
<dbReference type="EMBL" id="UINC01000783">
    <property type="protein sequence ID" value="SUZ61137.1"/>
    <property type="molecule type" value="Genomic_DNA"/>
</dbReference>
<protein>
    <submittedName>
        <fullName evidence="1">Uncharacterized protein</fullName>
    </submittedName>
</protein>
<reference evidence="1" key="1">
    <citation type="submission" date="2018-05" db="EMBL/GenBank/DDBJ databases">
        <authorList>
            <person name="Lanie J.A."/>
            <person name="Ng W.-L."/>
            <person name="Kazmierczak K.M."/>
            <person name="Andrzejewski T.M."/>
            <person name="Davidsen T.M."/>
            <person name="Wayne K.J."/>
            <person name="Tettelin H."/>
            <person name="Glass J.I."/>
            <person name="Rusch D."/>
            <person name="Podicherti R."/>
            <person name="Tsui H.-C.T."/>
            <person name="Winkler M.E."/>
        </authorList>
    </citation>
    <scope>NUCLEOTIDE SEQUENCE</scope>
</reference>
<dbReference type="GO" id="GO:0006508">
    <property type="term" value="P:proteolysis"/>
    <property type="evidence" value="ECO:0007669"/>
    <property type="project" value="InterPro"/>
</dbReference>